<dbReference type="EnsemblPlants" id="OPUNC07G25840.1">
    <property type="protein sequence ID" value="OPUNC07G25840.1"/>
    <property type="gene ID" value="OPUNC07G25840"/>
</dbReference>
<feature type="region of interest" description="Disordered" evidence="1">
    <location>
        <begin position="1"/>
        <end position="31"/>
    </location>
</feature>
<evidence type="ECO:0000313" key="3">
    <source>
        <dbReference type="Proteomes" id="UP000026962"/>
    </source>
</evidence>
<proteinExistence type="predicted"/>
<name>A0A0E0LQ70_ORYPU</name>
<dbReference type="HOGENOM" id="CLU_2188245_0_0_1"/>
<feature type="compositionally biased region" description="Basic and acidic residues" evidence="1">
    <location>
        <begin position="15"/>
        <end position="31"/>
    </location>
</feature>
<evidence type="ECO:0000256" key="1">
    <source>
        <dbReference type="SAM" id="MobiDB-lite"/>
    </source>
</evidence>
<dbReference type="Gramene" id="OPUNC07G25840.1">
    <property type="protein sequence ID" value="OPUNC07G25840.1"/>
    <property type="gene ID" value="OPUNC07G25840"/>
</dbReference>
<keyword evidence="3" id="KW-1185">Reference proteome</keyword>
<dbReference type="Proteomes" id="UP000026962">
    <property type="component" value="Chromosome 7"/>
</dbReference>
<sequence>MAMMAGGHAVGTMLPDRKQSTSADGDGRPEEVRRRLAAATTKKLMDVQRHNSVGDEGCRRLGTAMEKLARADERRQRTGDEEACGCPVVQCTDLKTSDEWWMVMEPRAP</sequence>
<dbReference type="AlphaFoldDB" id="A0A0E0LQ70"/>
<organism evidence="2">
    <name type="scientific">Oryza punctata</name>
    <name type="common">Red rice</name>
    <dbReference type="NCBI Taxonomy" id="4537"/>
    <lineage>
        <taxon>Eukaryota</taxon>
        <taxon>Viridiplantae</taxon>
        <taxon>Streptophyta</taxon>
        <taxon>Embryophyta</taxon>
        <taxon>Tracheophyta</taxon>
        <taxon>Spermatophyta</taxon>
        <taxon>Magnoliopsida</taxon>
        <taxon>Liliopsida</taxon>
        <taxon>Poales</taxon>
        <taxon>Poaceae</taxon>
        <taxon>BOP clade</taxon>
        <taxon>Oryzoideae</taxon>
        <taxon>Oryzeae</taxon>
        <taxon>Oryzinae</taxon>
        <taxon>Oryza</taxon>
    </lineage>
</organism>
<evidence type="ECO:0000313" key="2">
    <source>
        <dbReference type="EnsemblPlants" id="OPUNC07G25840.1"/>
    </source>
</evidence>
<protein>
    <submittedName>
        <fullName evidence="2">Uncharacterized protein</fullName>
    </submittedName>
</protein>
<reference evidence="2" key="1">
    <citation type="submission" date="2015-04" db="UniProtKB">
        <authorList>
            <consortium name="EnsemblPlants"/>
        </authorList>
    </citation>
    <scope>IDENTIFICATION</scope>
</reference>
<accession>A0A0E0LQ70</accession>
<reference evidence="2" key="2">
    <citation type="submission" date="2018-05" db="EMBL/GenBank/DDBJ databases">
        <title>OpunRS2 (Oryza punctata Reference Sequence Version 2).</title>
        <authorList>
            <person name="Zhang J."/>
            <person name="Kudrna D."/>
            <person name="Lee S."/>
            <person name="Talag J."/>
            <person name="Welchert J."/>
            <person name="Wing R.A."/>
        </authorList>
    </citation>
    <scope>NUCLEOTIDE SEQUENCE [LARGE SCALE GENOMIC DNA]</scope>
</reference>